<organism evidence="1 2">
    <name type="scientific">Nitritalea halalkaliphila LW7</name>
    <dbReference type="NCBI Taxonomy" id="1189621"/>
    <lineage>
        <taxon>Bacteria</taxon>
        <taxon>Pseudomonadati</taxon>
        <taxon>Bacteroidota</taxon>
        <taxon>Cytophagia</taxon>
        <taxon>Cytophagales</taxon>
        <taxon>Cyclobacteriaceae</taxon>
        <taxon>Nitritalea</taxon>
    </lineage>
</organism>
<dbReference type="SMART" id="SM00882">
    <property type="entry name" value="CoA_trans"/>
    <property type="match status" value="1"/>
</dbReference>
<evidence type="ECO:0000313" key="2">
    <source>
        <dbReference type="Proteomes" id="UP000005551"/>
    </source>
</evidence>
<dbReference type="InterPro" id="IPR004165">
    <property type="entry name" value="CoA_trans_fam_I"/>
</dbReference>
<proteinExistence type="predicted"/>
<dbReference type="PANTHER" id="PTHR43293:SF3">
    <property type="entry name" value="CHOLESTEROL RING-CLEAVING HYDROLASE IPDB SUBUNIT"/>
    <property type="match status" value="1"/>
</dbReference>
<sequence>MQYNSTELMTVVASRILKNSDVCFVGIGLPSAACNLARLTHAPDITLIYESGTIQTKPDVLPLSIGDGELCETALTTVSVPEMFSYWLQGGRITVGFLGGAQIDKFGNINTTVVGDYHKPKVRLPGGGGAPEIAAFCHTIYVIMKQSPRAFVDKVDFITSFGHGDGPGQRKAMGLNTSGPSKIITDLCIMETEEATGEFIVTSIHPGVARETIQENTGWKIRFAGEVATTDAPTLQELEALRVLNEKTKMAHQAKIPCRKFLFARLSAVPSDAMGGVCQG</sequence>
<evidence type="ECO:0000313" key="1">
    <source>
        <dbReference type="EMBL" id="EIM75404.1"/>
    </source>
</evidence>
<dbReference type="RefSeq" id="WP_009055859.1">
    <property type="nucleotide sequence ID" value="NZ_AJYA01000030.1"/>
</dbReference>
<dbReference type="EMBL" id="AJYA01000030">
    <property type="protein sequence ID" value="EIM75404.1"/>
    <property type="molecule type" value="Genomic_DNA"/>
</dbReference>
<dbReference type="PANTHER" id="PTHR43293">
    <property type="entry name" value="ACETATE COA-TRANSFERASE YDIF"/>
    <property type="match status" value="1"/>
</dbReference>
<dbReference type="Pfam" id="PF01144">
    <property type="entry name" value="CoA_trans"/>
    <property type="match status" value="1"/>
</dbReference>
<reference evidence="1 2" key="1">
    <citation type="submission" date="2012-05" db="EMBL/GenBank/DDBJ databases">
        <title>Genome sequence of Nitritalea halalkaliphila LW7.</title>
        <authorList>
            <person name="Jangir P.K."/>
            <person name="Singh A."/>
            <person name="Shivaji S."/>
            <person name="Sharma R."/>
        </authorList>
    </citation>
    <scope>NUCLEOTIDE SEQUENCE [LARGE SCALE GENOMIC DNA]</scope>
    <source>
        <strain evidence="1 2">LW7</strain>
    </source>
</reference>
<comment type="caution">
    <text evidence="1">The sequence shown here is derived from an EMBL/GenBank/DDBJ whole genome shotgun (WGS) entry which is preliminary data.</text>
</comment>
<dbReference type="SUPFAM" id="SSF100950">
    <property type="entry name" value="NagB/RpiA/CoA transferase-like"/>
    <property type="match status" value="1"/>
</dbReference>
<name>I5C0Q2_9BACT</name>
<protein>
    <submittedName>
        <fullName evidence="1">Glutaconate CoA transferase subunit B</fullName>
    </submittedName>
</protein>
<dbReference type="Proteomes" id="UP000005551">
    <property type="component" value="Unassembled WGS sequence"/>
</dbReference>
<dbReference type="GO" id="GO:0008410">
    <property type="term" value="F:CoA-transferase activity"/>
    <property type="evidence" value="ECO:0007669"/>
    <property type="project" value="InterPro"/>
</dbReference>
<dbReference type="Gene3D" id="3.40.1080.10">
    <property type="entry name" value="Glutaconate Coenzyme A-transferase"/>
    <property type="match status" value="1"/>
</dbReference>
<dbReference type="AlphaFoldDB" id="I5C0Q2"/>
<dbReference type="PATRIC" id="fig|1189621.3.peg.2790"/>
<dbReference type="STRING" id="1189621.A3SI_13402"/>
<keyword evidence="2" id="KW-1185">Reference proteome</keyword>
<dbReference type="InterPro" id="IPR037171">
    <property type="entry name" value="NagB/RpiA_transferase-like"/>
</dbReference>
<gene>
    <name evidence="1" type="ORF">A3SI_13402</name>
</gene>
<accession>I5C0Q2</accession>
<keyword evidence="1" id="KW-0808">Transferase</keyword>